<accession>A0A1I5UT68</accession>
<dbReference type="PANTHER" id="PTHR47786">
    <property type="entry name" value="ALPHA-1,4-GLUCAN:MALTOSE-1-PHOSPHATE MALTOSYLTRANSFERASE"/>
    <property type="match status" value="1"/>
</dbReference>
<name>A0A1I5UT68_9FIRM</name>
<dbReference type="InterPro" id="IPR041331">
    <property type="entry name" value="Bac_A_amyl_C"/>
</dbReference>
<dbReference type="Gene3D" id="3.20.20.80">
    <property type="entry name" value="Glycosidases"/>
    <property type="match status" value="1"/>
</dbReference>
<dbReference type="InterPro" id="IPR017853">
    <property type="entry name" value="GH"/>
</dbReference>
<dbReference type="SUPFAM" id="SSF51445">
    <property type="entry name" value="(Trans)glycosidases"/>
    <property type="match status" value="1"/>
</dbReference>
<keyword evidence="3" id="KW-1185">Reference proteome</keyword>
<dbReference type="InterPro" id="IPR013780">
    <property type="entry name" value="Glyco_hydro_b"/>
</dbReference>
<evidence type="ECO:0000259" key="1">
    <source>
        <dbReference type="SMART" id="SM00642"/>
    </source>
</evidence>
<dbReference type="Pfam" id="PF18612">
    <property type="entry name" value="Bac_A_amyl_C"/>
    <property type="match status" value="1"/>
</dbReference>
<dbReference type="Proteomes" id="UP000182624">
    <property type="component" value="Unassembled WGS sequence"/>
</dbReference>
<protein>
    <submittedName>
        <fullName evidence="2">Maltogenic amylase</fullName>
    </submittedName>
</protein>
<dbReference type="SMART" id="SM00642">
    <property type="entry name" value="Aamy"/>
    <property type="match status" value="1"/>
</dbReference>
<dbReference type="PANTHER" id="PTHR47786:SF2">
    <property type="entry name" value="GLYCOSYL HYDROLASE FAMILY 13 CATALYTIC DOMAIN-CONTAINING PROTEIN"/>
    <property type="match status" value="1"/>
</dbReference>
<dbReference type="Gene3D" id="2.60.40.1180">
    <property type="entry name" value="Golgi alpha-mannosidase II"/>
    <property type="match status" value="1"/>
</dbReference>
<feature type="domain" description="Glycosyl hydrolase family 13 catalytic" evidence="1">
    <location>
        <begin position="16"/>
        <end position="339"/>
    </location>
</feature>
<dbReference type="AlphaFoldDB" id="A0A1I5UT68"/>
<organism evidence="2 3">
    <name type="scientific">Butyrivibrio proteoclasticus</name>
    <dbReference type="NCBI Taxonomy" id="43305"/>
    <lineage>
        <taxon>Bacteria</taxon>
        <taxon>Bacillati</taxon>
        <taxon>Bacillota</taxon>
        <taxon>Clostridia</taxon>
        <taxon>Lachnospirales</taxon>
        <taxon>Lachnospiraceae</taxon>
        <taxon>Butyrivibrio</taxon>
    </lineage>
</organism>
<sequence length="429" mass="49314">MAKSTSKSHRNQVMYQIYVRNFSEEGTFRAVIPSLNRIKDLGVDIIWFAPIHPIGKKARKGKLGSPYAISDYRAVNPEYGTMDDFKETVAAIHAAGMKCMIDVVYNHTSPDSVLSMEHPEWFFHKSDGSFGNRVGDWSDIIDLDYSNKGLWDYQIETLKMWAEIVDGFRCDVAPLVPIDFWKKARTEVEKVHPGAIWLSESVDPQFIMNMRELGLVAHSDCEMYDAFDILYDYDIYGQLTGYASGTRTLHDYSDAINRQEYIYPDNYIKLRFLENHDQPRARFLFPNEKVLRNATAFLYFQKGMTLIYAGQEYGISHLPDLFNKDSVEWESVEKIDLTHLMKKLYEIKQDSLFADSTYRTKTYDENVIKAIHSRNGKKMIGMFSFKGEPGIIPINVADGRYKNLIDGSTIEVMHGYVSLPGDPVIIRVS</sequence>
<evidence type="ECO:0000313" key="3">
    <source>
        <dbReference type="Proteomes" id="UP000182624"/>
    </source>
</evidence>
<proteinExistence type="predicted"/>
<evidence type="ECO:0000313" key="2">
    <source>
        <dbReference type="EMBL" id="SFP98390.1"/>
    </source>
</evidence>
<dbReference type="OrthoDB" id="9805159at2"/>
<dbReference type="RefSeq" id="WP_074888125.1">
    <property type="nucleotide sequence ID" value="NZ_FOXO01000014.1"/>
</dbReference>
<dbReference type="InterPro" id="IPR006047">
    <property type="entry name" value="GH13_cat_dom"/>
</dbReference>
<dbReference type="EMBL" id="FOXO01000014">
    <property type="protein sequence ID" value="SFP98390.1"/>
    <property type="molecule type" value="Genomic_DNA"/>
</dbReference>
<dbReference type="GO" id="GO:0005975">
    <property type="term" value="P:carbohydrate metabolic process"/>
    <property type="evidence" value="ECO:0007669"/>
    <property type="project" value="InterPro"/>
</dbReference>
<dbReference type="CDD" id="cd11313">
    <property type="entry name" value="AmyAc_arch_bac_AmyA"/>
    <property type="match status" value="1"/>
</dbReference>
<gene>
    <name evidence="2" type="ORF">SAMN04487928_11434</name>
</gene>
<reference evidence="3" key="1">
    <citation type="submission" date="2016-10" db="EMBL/GenBank/DDBJ databases">
        <authorList>
            <person name="Varghese N."/>
            <person name="Submissions S."/>
        </authorList>
    </citation>
    <scope>NUCLEOTIDE SEQUENCE [LARGE SCALE GENOMIC DNA]</scope>
    <source>
        <strain evidence="3">P18</strain>
    </source>
</reference>
<dbReference type="Pfam" id="PF00128">
    <property type="entry name" value="Alpha-amylase"/>
    <property type="match status" value="2"/>
</dbReference>